<dbReference type="PANTHER" id="PTHR38481">
    <property type="entry name" value="HYALURONATE LYASE"/>
    <property type="match status" value="1"/>
</dbReference>
<dbReference type="Proteomes" id="UP000254597">
    <property type="component" value="Unassembled WGS sequence"/>
</dbReference>
<evidence type="ECO:0000256" key="1">
    <source>
        <dbReference type="ARBA" id="ARBA00006699"/>
    </source>
</evidence>
<evidence type="ECO:0000256" key="4">
    <source>
        <dbReference type="PIRSR" id="PIRSR638970-1"/>
    </source>
</evidence>
<evidence type="ECO:0000259" key="7">
    <source>
        <dbReference type="Pfam" id="PF02884"/>
    </source>
</evidence>
<dbReference type="GO" id="GO:0005975">
    <property type="term" value="P:carbohydrate metabolic process"/>
    <property type="evidence" value="ECO:0007669"/>
    <property type="project" value="InterPro"/>
</dbReference>
<dbReference type="InterPro" id="IPR008929">
    <property type="entry name" value="Chondroitin_lyas"/>
</dbReference>
<evidence type="ECO:0000313" key="9">
    <source>
        <dbReference type="EMBL" id="SUF58928.1"/>
    </source>
</evidence>
<evidence type="ECO:0000313" key="10">
    <source>
        <dbReference type="Proteomes" id="UP000254597"/>
    </source>
</evidence>
<dbReference type="GO" id="GO:0030340">
    <property type="term" value="F:hyaluronate lyase activity"/>
    <property type="evidence" value="ECO:0007669"/>
    <property type="project" value="UniProtKB-EC"/>
</dbReference>
<feature type="chain" id="PRO_5016805308" evidence="5">
    <location>
        <begin position="21"/>
        <end position="799"/>
    </location>
</feature>
<dbReference type="SUPFAM" id="SSF74650">
    <property type="entry name" value="Galactose mutarotase-like"/>
    <property type="match status" value="1"/>
</dbReference>
<evidence type="ECO:0000256" key="2">
    <source>
        <dbReference type="ARBA" id="ARBA00022729"/>
    </source>
</evidence>
<dbReference type="InterPro" id="IPR012970">
    <property type="entry name" value="Lyase_8_alpha_N"/>
</dbReference>
<evidence type="ECO:0000259" key="6">
    <source>
        <dbReference type="Pfam" id="PF02278"/>
    </source>
</evidence>
<dbReference type="SUPFAM" id="SSF49863">
    <property type="entry name" value="Hyaluronate lyase-like, C-terminal domain"/>
    <property type="match status" value="1"/>
</dbReference>
<dbReference type="PANTHER" id="PTHR38481:SF1">
    <property type="entry name" value="HYALURONATE LYASE"/>
    <property type="match status" value="1"/>
</dbReference>
<evidence type="ECO:0000259" key="8">
    <source>
        <dbReference type="Pfam" id="PF08124"/>
    </source>
</evidence>
<protein>
    <submittedName>
        <fullName evidence="9">Hyaluronate lyase</fullName>
        <ecNumber evidence="9">4.2.2.1</ecNumber>
    </submittedName>
</protein>
<feature type="active site" evidence="4">
    <location>
        <position position="347"/>
    </location>
</feature>
<dbReference type="InterPro" id="IPR011013">
    <property type="entry name" value="Gal_mutarotase_sf_dom"/>
</dbReference>
<gene>
    <name evidence="9" type="ORF">NCTC10252_04274</name>
</gene>
<reference evidence="9 10" key="1">
    <citation type="submission" date="2018-06" db="EMBL/GenBank/DDBJ databases">
        <authorList>
            <consortium name="Pathogen Informatics"/>
            <person name="Doyle S."/>
        </authorList>
    </citation>
    <scope>NUCLEOTIDE SEQUENCE [LARGE SCALE GENOMIC DNA]</scope>
    <source>
        <strain evidence="9 10">NCTC10252</strain>
    </source>
</reference>
<feature type="domain" description="Polysaccharide lyase family 8 central" evidence="6">
    <location>
        <begin position="431"/>
        <end position="677"/>
    </location>
</feature>
<dbReference type="InterPro" id="IPR003159">
    <property type="entry name" value="Lyase_8_central_dom"/>
</dbReference>
<keyword evidence="2 5" id="KW-0732">Signal</keyword>
<dbReference type="InterPro" id="IPR011071">
    <property type="entry name" value="Lyase_8-like_C"/>
</dbReference>
<dbReference type="Pfam" id="PF02278">
    <property type="entry name" value="Lyase_8"/>
    <property type="match status" value="1"/>
</dbReference>
<sequence>MKKTNLAFSLLCLSMGSVHAQIAIENVNLPVVKSTTTTSTQQQHIIERMRDTWRQNFVPSGPAAPELSAEYVASLNKTANKLWKGIDKNTPSGQLWADTVLDSESTSGRLKLGTTLYTVYQRLFTLAKAWATPGTDLYKNAQLYTVLKSALINLNQDYYNDQTPEWGNWWNWELGISRSVNNTLVILYDDLPSTLIDKYNLATQHFVLDPRYLAEGSGAPYSTTKNAFTSTGGNRIDSAMVVFVRGLLANDPGEISAAVTSVPEVLNTVQSGDGFYKDGSFIQHKDLPYSGTYGQVLLNGLGLIKNSVAGTPWDFSVEDNRRIYDVIRQAFLPLLHEGKMPDAVNGRSISRKNGQDQDVGASVMNAIALFVNGAPPEEKRDIEQVLKAQLNSKTTEYYHTHLPENLTSWQVITRIQQDSHLPPAPRTAGGKLYADMDRLIYQGTNYLAVVAMHSNRTGSYECINNENLKGQRTSDGMTWLYLPNDDQYRDYWPVVDSRFLPGTTSAGEQGWCDEQYRVTQLGRANIAWAGGNILNKWASASMHLKVPTYSLKAKKSWFMAPHEMIMLGSQISSSSPAVTTIANQKISGSAKVLVDGIVLQPGEERKATQSVVLNDKGNNIIWKPLAGSSAQVSVKQRQGNWADIGTSSGKVSAQFLTIIQPHSTESDNHYAWAVFPSGSASPSVNADITLLANDAKVQAVSLPGQQVIYANFWRSATVGGIHALTPMSLMMTPTTQGYQIAVSSPRRDSRVSFQLPDNAIPFHISSDPDQRVSLSGDIVSVNMTNLRGSSYSFELSKNK</sequence>
<dbReference type="SUPFAM" id="SSF48230">
    <property type="entry name" value="Chondroitin AC/alginate lyase"/>
    <property type="match status" value="1"/>
</dbReference>
<dbReference type="Gene3D" id="2.70.98.10">
    <property type="match status" value="1"/>
</dbReference>
<feature type="active site" evidence="4">
    <location>
        <position position="293"/>
    </location>
</feature>
<organism evidence="9 10">
    <name type="scientific">Salmonella enterica</name>
    <name type="common">Salmonella choleraesuis</name>
    <dbReference type="NCBI Taxonomy" id="28901"/>
    <lineage>
        <taxon>Bacteria</taxon>
        <taxon>Pseudomonadati</taxon>
        <taxon>Pseudomonadota</taxon>
        <taxon>Gammaproteobacteria</taxon>
        <taxon>Enterobacterales</taxon>
        <taxon>Enterobacteriaceae</taxon>
        <taxon>Salmonella</taxon>
    </lineage>
</organism>
<keyword evidence="3 9" id="KW-0456">Lyase</keyword>
<feature type="active site" evidence="4">
    <location>
        <position position="284"/>
    </location>
</feature>
<feature type="domain" description="Polysaccharide lyase 8 N-terminal alpha-helical" evidence="8">
    <location>
        <begin position="69"/>
        <end position="387"/>
    </location>
</feature>
<feature type="signal peptide" evidence="5">
    <location>
        <begin position="1"/>
        <end position="20"/>
    </location>
</feature>
<dbReference type="InterPro" id="IPR014718">
    <property type="entry name" value="GH-type_carb-bd"/>
</dbReference>
<proteinExistence type="inferred from homology"/>
<dbReference type="InterPro" id="IPR004103">
    <property type="entry name" value="Lyase_8_C"/>
</dbReference>
<dbReference type="AlphaFoldDB" id="A0A379QNV3"/>
<dbReference type="GO" id="GO:0030246">
    <property type="term" value="F:carbohydrate binding"/>
    <property type="evidence" value="ECO:0007669"/>
    <property type="project" value="InterPro"/>
</dbReference>
<dbReference type="EMBL" id="UGWP01000004">
    <property type="protein sequence ID" value="SUF58928.1"/>
    <property type="molecule type" value="Genomic_DNA"/>
</dbReference>
<dbReference type="EC" id="4.2.2.1" evidence="9"/>
<dbReference type="InterPro" id="IPR038970">
    <property type="entry name" value="Lyase_8"/>
</dbReference>
<dbReference type="Gene3D" id="1.50.10.100">
    <property type="entry name" value="Chondroitin AC/alginate lyase"/>
    <property type="match status" value="1"/>
</dbReference>
<dbReference type="Gene3D" id="2.60.220.10">
    <property type="entry name" value="Polysaccharide lyase family 8-like, C-terminal"/>
    <property type="match status" value="1"/>
</dbReference>
<dbReference type="CDD" id="cd01083">
    <property type="entry name" value="GAG_Lyase"/>
    <property type="match status" value="1"/>
</dbReference>
<evidence type="ECO:0000256" key="5">
    <source>
        <dbReference type="SAM" id="SignalP"/>
    </source>
</evidence>
<comment type="similarity">
    <text evidence="1">Belongs to the polysaccharide lyase 8 family.</text>
</comment>
<accession>A0A379QNV3</accession>
<dbReference type="GO" id="GO:0005576">
    <property type="term" value="C:extracellular region"/>
    <property type="evidence" value="ECO:0007669"/>
    <property type="project" value="InterPro"/>
</dbReference>
<dbReference type="Pfam" id="PF08124">
    <property type="entry name" value="Lyase_8_N"/>
    <property type="match status" value="1"/>
</dbReference>
<evidence type="ECO:0000256" key="3">
    <source>
        <dbReference type="ARBA" id="ARBA00023239"/>
    </source>
</evidence>
<name>A0A379QNV3_SALER</name>
<dbReference type="Pfam" id="PF02884">
    <property type="entry name" value="Lyase_8_C"/>
    <property type="match status" value="1"/>
</dbReference>
<feature type="domain" description="Polysaccharide lyase family 8 C-terminal" evidence="7">
    <location>
        <begin position="689"/>
        <end position="748"/>
    </location>
</feature>